<dbReference type="SMART" id="SM00015">
    <property type="entry name" value="IQ"/>
    <property type="match status" value="1"/>
</dbReference>
<dbReference type="InterPro" id="IPR000048">
    <property type="entry name" value="IQ_motif_EF-hand-BS"/>
</dbReference>
<gene>
    <name evidence="14" type="primary">Iqcd</name>
    <name evidence="14" type="ORF">RHIAFR_R08073</name>
</gene>
<dbReference type="PANTHER" id="PTHR31598">
    <property type="entry name" value="IQ DOMAIN-CONTAINING PROTEIN D"/>
    <property type="match status" value="1"/>
</dbReference>
<evidence type="ECO:0000256" key="2">
    <source>
        <dbReference type="ARBA" id="ARBA00004611"/>
    </source>
</evidence>
<comment type="caution">
    <text evidence="14">The sequence shown here is derived from an EMBL/GenBank/DDBJ whole genome shotgun (WGS) entry which is preliminary data.</text>
</comment>
<evidence type="ECO:0000256" key="5">
    <source>
        <dbReference type="ARBA" id="ARBA00022490"/>
    </source>
</evidence>
<comment type="similarity">
    <text evidence="3">Belongs to the DRC10 family.</text>
</comment>
<evidence type="ECO:0000256" key="7">
    <source>
        <dbReference type="ARBA" id="ARBA00023069"/>
    </source>
</evidence>
<keyword evidence="7" id="KW-0969">Cilium</keyword>
<protein>
    <recommendedName>
        <fullName evidence="4">Dynein regulatory complex protein 10</fullName>
    </recommendedName>
    <alternativeName>
        <fullName evidence="10">IQ domain-containing protein D</fullName>
    </alternativeName>
</protein>
<evidence type="ECO:0000256" key="4">
    <source>
        <dbReference type="ARBA" id="ARBA00021752"/>
    </source>
</evidence>
<comment type="function">
    <text evidence="1">Component of the nexin-dynein regulatory complex (N-DRC), a key regulator of ciliary/flagellar motility which maintains the alignment and integrity of the distal axoneme and regulates microtubule sliding in motile axonemes.</text>
</comment>
<feature type="coiled-coil region" evidence="12">
    <location>
        <begin position="155"/>
        <end position="346"/>
    </location>
</feature>
<evidence type="ECO:0000256" key="11">
    <source>
        <dbReference type="ARBA" id="ARBA00046836"/>
    </source>
</evidence>
<keyword evidence="15" id="KW-1185">Reference proteome</keyword>
<dbReference type="Proteomes" id="UP000525158">
    <property type="component" value="Unassembled WGS sequence"/>
</dbReference>
<evidence type="ECO:0000256" key="1">
    <source>
        <dbReference type="ARBA" id="ARBA00003029"/>
    </source>
</evidence>
<proteinExistence type="inferred from homology"/>
<feature type="non-terminal residue" evidence="14">
    <location>
        <position position="1"/>
    </location>
</feature>
<organism evidence="14 15">
    <name type="scientific">Smutsornis africanus</name>
    <name type="common">Double-banded courser</name>
    <name type="synonym">Rhinoptilus africanus</name>
    <dbReference type="NCBI Taxonomy" id="240209"/>
    <lineage>
        <taxon>Eukaryota</taxon>
        <taxon>Metazoa</taxon>
        <taxon>Chordata</taxon>
        <taxon>Craniata</taxon>
        <taxon>Vertebrata</taxon>
        <taxon>Euteleostomi</taxon>
        <taxon>Archelosauria</taxon>
        <taxon>Archosauria</taxon>
        <taxon>Dinosauria</taxon>
        <taxon>Saurischia</taxon>
        <taxon>Theropoda</taxon>
        <taxon>Coelurosauria</taxon>
        <taxon>Aves</taxon>
        <taxon>Neognathae</taxon>
        <taxon>Neoaves</taxon>
        <taxon>Charadriiformes</taxon>
        <taxon>Glareolidae</taxon>
        <taxon>Rhinoptilus</taxon>
    </lineage>
</organism>
<evidence type="ECO:0000256" key="3">
    <source>
        <dbReference type="ARBA" id="ARBA00009071"/>
    </source>
</evidence>
<keyword evidence="12" id="KW-0175">Coiled coil</keyword>
<dbReference type="EMBL" id="VXBO01005164">
    <property type="protein sequence ID" value="NXN39136.1"/>
    <property type="molecule type" value="Genomic_DNA"/>
</dbReference>
<dbReference type="PANTHER" id="PTHR31598:SF1">
    <property type="entry name" value="DYNEIN REGULATORY COMPLEX PROTEIN 10"/>
    <property type="match status" value="1"/>
</dbReference>
<keyword evidence="6" id="KW-0282">Flagellum</keyword>
<dbReference type="PROSITE" id="PS50096">
    <property type="entry name" value="IQ"/>
    <property type="match status" value="1"/>
</dbReference>
<evidence type="ECO:0000256" key="10">
    <source>
        <dbReference type="ARBA" id="ARBA00032180"/>
    </source>
</evidence>
<evidence type="ECO:0000256" key="9">
    <source>
        <dbReference type="ARBA" id="ARBA00023273"/>
    </source>
</evidence>
<evidence type="ECO:0000256" key="8">
    <source>
        <dbReference type="ARBA" id="ARBA00023212"/>
    </source>
</evidence>
<accession>A0A7L1IN02</accession>
<evidence type="ECO:0000256" key="13">
    <source>
        <dbReference type="SAM" id="MobiDB-lite"/>
    </source>
</evidence>
<evidence type="ECO:0000313" key="14">
    <source>
        <dbReference type="EMBL" id="NXN39136.1"/>
    </source>
</evidence>
<keyword evidence="5" id="KW-0963">Cytoplasm</keyword>
<dbReference type="AlphaFoldDB" id="A0A7L1IN02"/>
<dbReference type="Gene3D" id="1.20.5.190">
    <property type="match status" value="1"/>
</dbReference>
<sequence>RQLKPDRIETERIITVLDETIVKLELSSLIPCMMDSLDRFADMLGPEITNNLIEHQKLSNEMKHLLSSSEDDDTMRAEEQRGCLCWLEQRLKCSVRNVLRLLLANPLLCQALKYKVWERESPAEEFIKAFGEFRNFMLERLLTSPMEEEKKIRFMEDMSLQIKKNTEVIAALQAELAAAIRTQEEEIHKKDNVIEDLKTSMQDLTRDCKASIQHIKQEAETQREEELQASRGRCARLQQDIQQLRAQLDALVVEHRASELALRKRKCRMEKEIGNWIQQYDAHMEEKQAEYEEVQAAYTEEKNQLSLLMEKRAVLLQEYSQIEEERRIQEEKKEQALKELNTLTLAATRIQAFWRGYLVRSLYKSKIKKKKKGKGKGKGKKGKKTKK</sequence>
<dbReference type="Pfam" id="PF00612">
    <property type="entry name" value="IQ"/>
    <property type="match status" value="1"/>
</dbReference>
<evidence type="ECO:0000256" key="6">
    <source>
        <dbReference type="ARBA" id="ARBA00022846"/>
    </source>
</evidence>
<name>A0A7L1IN02_SMUAF</name>
<keyword evidence="8" id="KW-0206">Cytoskeleton</keyword>
<comment type="subcellular location">
    <subcellularLocation>
        <location evidence="2">Cytoplasm</location>
        <location evidence="2">Cytoskeleton</location>
        <location evidence="2">Flagellum axoneme</location>
    </subcellularLocation>
</comment>
<dbReference type="InterPro" id="IPR042815">
    <property type="entry name" value="DRC10"/>
</dbReference>
<evidence type="ECO:0000256" key="12">
    <source>
        <dbReference type="SAM" id="Coils"/>
    </source>
</evidence>
<evidence type="ECO:0000313" key="15">
    <source>
        <dbReference type="Proteomes" id="UP000525158"/>
    </source>
</evidence>
<keyword evidence="9" id="KW-0966">Cell projection</keyword>
<feature type="non-terminal residue" evidence="14">
    <location>
        <position position="387"/>
    </location>
</feature>
<reference evidence="14 15" key="1">
    <citation type="submission" date="2019-09" db="EMBL/GenBank/DDBJ databases">
        <title>Bird 10,000 Genomes (B10K) Project - Family phase.</title>
        <authorList>
            <person name="Zhang G."/>
        </authorList>
    </citation>
    <scope>NUCLEOTIDE SEQUENCE [LARGE SCALE GENOMIC DNA]</scope>
    <source>
        <strain evidence="14">B10K-DU-002-36</strain>
        <tissue evidence="14">Muscle</tissue>
    </source>
</reference>
<dbReference type="CDD" id="cd23767">
    <property type="entry name" value="IQCD"/>
    <property type="match status" value="1"/>
</dbReference>
<feature type="region of interest" description="Disordered" evidence="13">
    <location>
        <begin position="366"/>
        <end position="387"/>
    </location>
</feature>
<comment type="subunit">
    <text evidence="11">Component of the nexin-dynein regulatory complex (N-DRC). Interacts with CFAP52.</text>
</comment>